<organism evidence="5 6">
    <name type="scientific">Ogataea philodendri</name>
    <dbReference type="NCBI Taxonomy" id="1378263"/>
    <lineage>
        <taxon>Eukaryota</taxon>
        <taxon>Fungi</taxon>
        <taxon>Dikarya</taxon>
        <taxon>Ascomycota</taxon>
        <taxon>Saccharomycotina</taxon>
        <taxon>Pichiomycetes</taxon>
        <taxon>Pichiales</taxon>
        <taxon>Pichiaceae</taxon>
        <taxon>Ogataea</taxon>
    </lineage>
</organism>
<evidence type="ECO:0000259" key="4">
    <source>
        <dbReference type="Pfam" id="PF09745"/>
    </source>
</evidence>
<feature type="region of interest" description="Disordered" evidence="3">
    <location>
        <begin position="1"/>
        <end position="70"/>
    </location>
</feature>
<feature type="compositionally biased region" description="Polar residues" evidence="3">
    <location>
        <begin position="53"/>
        <end position="65"/>
    </location>
</feature>
<proteinExistence type="inferred from homology"/>
<comment type="caution">
    <text evidence="5">The sequence shown here is derived from an EMBL/GenBank/DDBJ whole genome shotgun (WGS) entry which is preliminary data.</text>
</comment>
<dbReference type="AlphaFoldDB" id="A0A9P8P650"/>
<keyword evidence="6" id="KW-1185">Reference proteome</keyword>
<name>A0A9P8P650_9ASCO</name>
<evidence type="ECO:0000313" key="6">
    <source>
        <dbReference type="Proteomes" id="UP000769157"/>
    </source>
</evidence>
<accession>A0A9P8P650</accession>
<reference evidence="5" key="1">
    <citation type="journal article" date="2021" name="Open Biol.">
        <title>Shared evolutionary footprints suggest mitochondrial oxidative damage underlies multiple complex I losses in fungi.</title>
        <authorList>
            <person name="Schikora-Tamarit M.A."/>
            <person name="Marcet-Houben M."/>
            <person name="Nosek J."/>
            <person name="Gabaldon T."/>
        </authorList>
    </citation>
    <scope>NUCLEOTIDE SEQUENCE</scope>
    <source>
        <strain evidence="5">CBS6075</strain>
    </source>
</reference>
<sequence>MKLGKVKVQKTSAFGDDSDESTEESSKQYVRKDRSDLDSSEFQYDEVYESFKQPVQSKQPASNSPKKPKYIAKLLESRKLREMEHLQQQQDRIDRQNQDSESTEVFISQSYKEFKEQVAEKLGKSTSIKQTVVGAPIHHEPVESVDGTPSKVQSSVEKAIKDLIVSKITPQELEDYKKRYFDRLHNHNQTYAS</sequence>
<feature type="domain" description="Nuclear speckle splicing regulatory protein 1 N-terminal" evidence="4">
    <location>
        <begin position="32"/>
        <end position="120"/>
    </location>
</feature>
<keyword evidence="2" id="KW-0175">Coiled coil</keyword>
<dbReference type="InterPro" id="IPR018612">
    <property type="entry name" value="NSRP1_N"/>
</dbReference>
<evidence type="ECO:0000256" key="2">
    <source>
        <dbReference type="ARBA" id="ARBA00023054"/>
    </source>
</evidence>
<dbReference type="OrthoDB" id="3995837at2759"/>
<evidence type="ECO:0000256" key="1">
    <source>
        <dbReference type="ARBA" id="ARBA00010126"/>
    </source>
</evidence>
<evidence type="ECO:0000256" key="3">
    <source>
        <dbReference type="SAM" id="MobiDB-lite"/>
    </source>
</evidence>
<reference evidence="5" key="2">
    <citation type="submission" date="2021-01" db="EMBL/GenBank/DDBJ databases">
        <authorList>
            <person name="Schikora-Tamarit M.A."/>
        </authorList>
    </citation>
    <scope>NUCLEOTIDE SEQUENCE</scope>
    <source>
        <strain evidence="5">CBS6075</strain>
    </source>
</reference>
<dbReference type="RefSeq" id="XP_046061427.1">
    <property type="nucleotide sequence ID" value="XM_046205488.1"/>
</dbReference>
<evidence type="ECO:0000313" key="5">
    <source>
        <dbReference type="EMBL" id="KAH3666223.1"/>
    </source>
</evidence>
<gene>
    <name evidence="5" type="ORF">OGAPHI_004412</name>
</gene>
<dbReference type="Proteomes" id="UP000769157">
    <property type="component" value="Unassembled WGS sequence"/>
</dbReference>
<comment type="similarity">
    <text evidence="1">Belongs to the NSRP1 family.</text>
</comment>
<dbReference type="GeneID" id="70236377"/>
<protein>
    <recommendedName>
        <fullName evidence="4">Nuclear speckle splicing regulatory protein 1 N-terminal domain-containing protein</fullName>
    </recommendedName>
</protein>
<dbReference type="EMBL" id="JAEUBE010000295">
    <property type="protein sequence ID" value="KAH3666223.1"/>
    <property type="molecule type" value="Genomic_DNA"/>
</dbReference>
<dbReference type="Pfam" id="PF09745">
    <property type="entry name" value="NSRP1_N"/>
    <property type="match status" value="1"/>
</dbReference>
<feature type="compositionally biased region" description="Basic and acidic residues" evidence="3">
    <location>
        <begin position="24"/>
        <end position="37"/>
    </location>
</feature>
<dbReference type="GO" id="GO:0000381">
    <property type="term" value="P:regulation of alternative mRNA splicing, via spliceosome"/>
    <property type="evidence" value="ECO:0007669"/>
    <property type="project" value="InterPro"/>
</dbReference>